<proteinExistence type="predicted"/>
<dbReference type="Proteomes" id="UP000237889">
    <property type="component" value="Chromosome"/>
</dbReference>
<dbReference type="InterPro" id="IPR021146">
    <property type="entry name" value="Phage_gp6-like_head-tail"/>
</dbReference>
<evidence type="ECO:0000256" key="1">
    <source>
        <dbReference type="SAM" id="MobiDB-lite"/>
    </source>
</evidence>
<evidence type="ECO:0008006" key="4">
    <source>
        <dbReference type="Google" id="ProtNLM"/>
    </source>
</evidence>
<dbReference type="OrthoDB" id="7597216at2"/>
<name>A0A2S0N7C2_9HYPH</name>
<protein>
    <recommendedName>
        <fullName evidence="4">Phage gp6-like head-tail connector protein</fullName>
    </recommendedName>
</protein>
<gene>
    <name evidence="2" type="ORF">C6569_02715</name>
</gene>
<reference evidence="2 3" key="1">
    <citation type="submission" date="2018-03" db="EMBL/GenBank/DDBJ databases">
        <title>Genome sequencing of Phreatobacter sp.</title>
        <authorList>
            <person name="Kim S.-J."/>
            <person name="Heo J."/>
            <person name="Kwon S.-W."/>
        </authorList>
    </citation>
    <scope>NUCLEOTIDE SEQUENCE [LARGE SCALE GENOMIC DNA]</scope>
    <source>
        <strain evidence="2 3">S-12</strain>
    </source>
</reference>
<dbReference type="InterPro" id="IPR011738">
    <property type="entry name" value="Phage_CHP"/>
</dbReference>
<dbReference type="Gene3D" id="1.10.3230.30">
    <property type="entry name" value="Phage gp6-like head-tail connector protein"/>
    <property type="match status" value="1"/>
</dbReference>
<dbReference type="AlphaFoldDB" id="A0A2S0N7C2"/>
<evidence type="ECO:0000313" key="2">
    <source>
        <dbReference type="EMBL" id="AVO44062.1"/>
    </source>
</evidence>
<organism evidence="2 3">
    <name type="scientific">Phreatobacter cathodiphilus</name>
    <dbReference type="NCBI Taxonomy" id="1868589"/>
    <lineage>
        <taxon>Bacteria</taxon>
        <taxon>Pseudomonadati</taxon>
        <taxon>Pseudomonadota</taxon>
        <taxon>Alphaproteobacteria</taxon>
        <taxon>Hyphomicrobiales</taxon>
        <taxon>Phreatobacteraceae</taxon>
        <taxon>Phreatobacter</taxon>
    </lineage>
</organism>
<dbReference type="NCBIfam" id="TIGR02215">
    <property type="entry name" value="phage_chp_gp8"/>
    <property type="match status" value="1"/>
</dbReference>
<dbReference type="Pfam" id="PF05135">
    <property type="entry name" value="Phage_connect_1"/>
    <property type="match status" value="1"/>
</dbReference>
<feature type="compositionally biased region" description="Basic residues" evidence="1">
    <location>
        <begin position="22"/>
        <end position="35"/>
    </location>
</feature>
<keyword evidence="3" id="KW-1185">Reference proteome</keyword>
<accession>A0A2S0N7C2</accession>
<dbReference type="KEGG" id="phr:C6569_02715"/>
<evidence type="ECO:0000313" key="3">
    <source>
        <dbReference type="Proteomes" id="UP000237889"/>
    </source>
</evidence>
<sequence length="240" mass="25840">MHVVTSVRGRVREGPCPSPVSTRRRRAATTRRREPRRPSPPRITSTREAPMSLILTSPPAAEPLSLAELKAFLRVDGTEEDGLIGSVASAARAHLEAMTGRAFVTQGWRILRDAWPPTGLLALPLGPVQSLDAVTVTTAEGAVSVPTDRFRLDGTAVPPRLAWRVGEVPQPAPRLAGIALDVTAGFGPPEDVPAPLLQALRLLAAYWFENRSLVTVGHEVAVMPRMVQDLVAPFVARRVA</sequence>
<dbReference type="EMBL" id="CP027668">
    <property type="protein sequence ID" value="AVO44062.1"/>
    <property type="molecule type" value="Genomic_DNA"/>
</dbReference>
<feature type="region of interest" description="Disordered" evidence="1">
    <location>
        <begin position="1"/>
        <end position="49"/>
    </location>
</feature>
<dbReference type="CDD" id="cd08054">
    <property type="entry name" value="gp6"/>
    <property type="match status" value="1"/>
</dbReference>